<keyword evidence="4" id="KW-1185">Reference proteome</keyword>
<feature type="domain" description="Chemotaxis phosphatase CheX-like" evidence="2">
    <location>
        <begin position="44"/>
        <end position="116"/>
    </location>
</feature>
<evidence type="ECO:0000256" key="1">
    <source>
        <dbReference type="ARBA" id="ARBA00022500"/>
    </source>
</evidence>
<dbReference type="AlphaFoldDB" id="A0A4P7IJC1"/>
<dbReference type="InterPro" id="IPR028976">
    <property type="entry name" value="CheC-like_sf"/>
</dbReference>
<protein>
    <recommendedName>
        <fullName evidence="2">Chemotaxis phosphatase CheX-like domain-containing protein</fullName>
    </recommendedName>
</protein>
<sequence length="151" mass="15882">MTIAVEPDLSLLEAVVAQVWTAMLSAESTPWTGTLPDDFTGPGARIRVTGDWSAEMVLATTDVGAHSLTRWLLRGDLVTREDIEDALGEVLNVVAGSLKGALSGTSRLGLPMPGTERLADISSTPPHLTVSWGGEPVLLAVRPASPERSTP</sequence>
<reference evidence="3 4" key="1">
    <citation type="submission" date="2019-03" db="EMBL/GenBank/DDBJ databases">
        <title>Three New Species of Nocardioides, Nocardioides euryhalodurans sp. nov., Nocardioides seonyuensis sp. nov. and Nocardioides eburneoflavus sp. nov. Iolated from Soil.</title>
        <authorList>
            <person name="Roh S.G."/>
            <person name="Lee C."/>
            <person name="Kim M.-K."/>
            <person name="Kim S.B."/>
        </authorList>
    </citation>
    <scope>NUCLEOTIDE SEQUENCE [LARGE SCALE GENOMIC DNA]</scope>
    <source>
        <strain evidence="3 4">MMS17-SY207-3</strain>
    </source>
</reference>
<dbReference type="KEGG" id="nsn:EXE58_11255"/>
<evidence type="ECO:0000259" key="2">
    <source>
        <dbReference type="Pfam" id="PF13690"/>
    </source>
</evidence>
<dbReference type="Pfam" id="PF13690">
    <property type="entry name" value="CheX"/>
    <property type="match status" value="1"/>
</dbReference>
<dbReference type="OrthoDB" id="5402373at2"/>
<dbReference type="GO" id="GO:0006935">
    <property type="term" value="P:chemotaxis"/>
    <property type="evidence" value="ECO:0007669"/>
    <property type="project" value="UniProtKB-KW"/>
</dbReference>
<dbReference type="Gene3D" id="3.40.1550.10">
    <property type="entry name" value="CheC-like"/>
    <property type="match status" value="1"/>
</dbReference>
<name>A0A4P7IJC1_9ACTN</name>
<evidence type="ECO:0000313" key="3">
    <source>
        <dbReference type="EMBL" id="QBX55981.1"/>
    </source>
</evidence>
<dbReference type="SUPFAM" id="SSF103039">
    <property type="entry name" value="CheC-like"/>
    <property type="match status" value="1"/>
</dbReference>
<dbReference type="Proteomes" id="UP000294853">
    <property type="component" value="Chromosome"/>
</dbReference>
<proteinExistence type="predicted"/>
<keyword evidence="1" id="KW-0145">Chemotaxis</keyword>
<organism evidence="3 4">
    <name type="scientific">Nocardioides seonyuensis</name>
    <dbReference type="NCBI Taxonomy" id="2518371"/>
    <lineage>
        <taxon>Bacteria</taxon>
        <taxon>Bacillati</taxon>
        <taxon>Actinomycetota</taxon>
        <taxon>Actinomycetes</taxon>
        <taxon>Propionibacteriales</taxon>
        <taxon>Nocardioidaceae</taxon>
        <taxon>Nocardioides</taxon>
    </lineage>
</organism>
<dbReference type="InterPro" id="IPR028051">
    <property type="entry name" value="CheX-like_dom"/>
</dbReference>
<accession>A0A4P7IJC1</accession>
<evidence type="ECO:0000313" key="4">
    <source>
        <dbReference type="Proteomes" id="UP000294853"/>
    </source>
</evidence>
<dbReference type="RefSeq" id="WP_135267972.1">
    <property type="nucleotide sequence ID" value="NZ_CP038436.1"/>
</dbReference>
<gene>
    <name evidence="3" type="ORF">EXE58_11255</name>
</gene>
<dbReference type="EMBL" id="CP038436">
    <property type="protein sequence ID" value="QBX55981.1"/>
    <property type="molecule type" value="Genomic_DNA"/>
</dbReference>